<accession>A0ACC5WN44</accession>
<evidence type="ECO:0000313" key="1">
    <source>
        <dbReference type="EMBL" id="MCI4380447.1"/>
    </source>
</evidence>
<keyword evidence="2" id="KW-1185">Reference proteome</keyword>
<proteinExistence type="predicted"/>
<name>A0ACC5WN44_PANGG</name>
<sequence length="543" mass="61627">MPVRSRTMMDSVKIKAHFGGDMLISYLDSGMSFSELCEEVREMCSVQRNLPITLKWIDDEGDPCTISSQMELDEAFRIYSRSRPSGLLLHVFPSIPEKPGMPCPGEDKSIYRRGARRWRKLYRVNGHLFQAKRFNRKAYCGHCSERIWGLGSQGYKCINCRLLVHKRCYKLVPLTCHRHMAKLVQDLGLSNQMCVLNYMALFAELRAPRSSESVRVTDTSFSRVQARVFESTAPGPRRLKRGVVYFHGGGWALGSARMRSYDLLCRMMAEELDAVVISVDYRLAPEVYFPGQYEDAIQACRNILTDKVLARFSVDPRRLAVSGDSAGGNLAAAVAQELAADSSVLIQFKVQALIYPVLQALDFNTPSYQQNGDVPILYRSLMVRFWLEYLNGDQNLVPALLVNNHTALDQNQDAASAREKLNWTRLLAPKFTKHYKPVVPHHGSPQILQQLPGLLDVRAAPLLAETEVLKLVPPAYIMTCEHDVLRDDGLMYARRLEEAGVPVTSDHYEQGFHGIMMFGFFPACFSVGWQSQRNYIHWLQHNL</sequence>
<organism evidence="1 2">
    <name type="scientific">Pangasianodon gigas</name>
    <name type="common">Mekong giant catfish</name>
    <name type="synonym">Pangasius gigas</name>
    <dbReference type="NCBI Taxonomy" id="30993"/>
    <lineage>
        <taxon>Eukaryota</taxon>
        <taxon>Metazoa</taxon>
        <taxon>Chordata</taxon>
        <taxon>Craniata</taxon>
        <taxon>Vertebrata</taxon>
        <taxon>Euteleostomi</taxon>
        <taxon>Actinopterygii</taxon>
        <taxon>Neopterygii</taxon>
        <taxon>Teleostei</taxon>
        <taxon>Ostariophysi</taxon>
        <taxon>Siluriformes</taxon>
        <taxon>Pangasiidae</taxon>
        <taxon>Pangasianodon</taxon>
    </lineage>
</organism>
<dbReference type="EMBL" id="CM040461">
    <property type="protein sequence ID" value="MCI4380447.1"/>
    <property type="molecule type" value="Genomic_DNA"/>
</dbReference>
<protein>
    <submittedName>
        <fullName evidence="1">Uncharacterized protein</fullName>
    </submittedName>
</protein>
<dbReference type="Proteomes" id="UP000829447">
    <property type="component" value="Linkage Group LG8"/>
</dbReference>
<comment type="caution">
    <text evidence="1">The sequence shown here is derived from an EMBL/GenBank/DDBJ whole genome shotgun (WGS) entry which is preliminary data.</text>
</comment>
<reference evidence="1 2" key="1">
    <citation type="journal article" date="2022" name="bioRxiv">
        <title>An ancient truncated duplication of the anti-Mullerian hormone receptor type 2 gene is a potential conserved master sex determinant in the Pangasiidae catfish family.</title>
        <authorList>
            <person name="Wen M."/>
            <person name="Pan Q."/>
            <person name="Jouanno E."/>
            <person name="Montfort J."/>
            <person name="Zahm M."/>
            <person name="Cabau C."/>
            <person name="Klopp C."/>
            <person name="Iampietro C."/>
            <person name="Roques C."/>
            <person name="Bouchez O."/>
            <person name="Castinel A."/>
            <person name="Donnadieu C."/>
            <person name="Parrinello H."/>
            <person name="Poncet C."/>
            <person name="Belmonte E."/>
            <person name="Gautier V."/>
            <person name="Avarre J.-C."/>
            <person name="Dugue R."/>
            <person name="Gustiano R."/>
            <person name="Ha T.T.T."/>
            <person name="Campet M."/>
            <person name="Sriphairoj K."/>
            <person name="Ribolli J."/>
            <person name="de Almeida F.L."/>
            <person name="Desvignes T."/>
            <person name="Postlethwait J.H."/>
            <person name="Bucao C.F."/>
            <person name="Robinson-Rechavi M."/>
            <person name="Bobe J."/>
            <person name="Herpin A."/>
            <person name="Guiguen Y."/>
        </authorList>
    </citation>
    <scope>NUCLEOTIDE SEQUENCE [LARGE SCALE GENOMIC DNA]</scope>
    <source>
        <strain evidence="1">YG-Dec2019</strain>
    </source>
</reference>
<evidence type="ECO:0000313" key="2">
    <source>
        <dbReference type="Proteomes" id="UP000829447"/>
    </source>
</evidence>
<gene>
    <name evidence="1" type="ORF">PGIGA_G00240210</name>
</gene>